<keyword evidence="2" id="KW-1185">Reference proteome</keyword>
<gene>
    <name evidence="1" type="ORF">VMF7928_01484</name>
</gene>
<organism evidence="1 2">
    <name type="scientific">Vibrio marisflavi CECT 7928</name>
    <dbReference type="NCBI Taxonomy" id="634439"/>
    <lineage>
        <taxon>Bacteria</taxon>
        <taxon>Pseudomonadati</taxon>
        <taxon>Pseudomonadota</taxon>
        <taxon>Gammaproteobacteria</taxon>
        <taxon>Vibrionales</taxon>
        <taxon>Vibrionaceae</taxon>
        <taxon>Vibrio</taxon>
    </lineage>
</organism>
<sequence>MFNLTPEQAMDECLASQGIPEEARANTVARLIKFLAETEKEQTSTVHKEKIQKVIQKIISLERALRSLPEKVANAIWIPYYQMVIPQDFWFSSIEHTKLDSKGSVDNEEAKGLDLSAYDFFMPLSHLLAVCRKALKDKLPSKDSIRYQALAKSLECLGHSHGFKVNKKLIIDFIAAATGKDPDTIKKQLSRLKIKRTVCAKKAYW</sequence>
<dbReference type="Proteomes" id="UP000838748">
    <property type="component" value="Unassembled WGS sequence"/>
</dbReference>
<comment type="caution">
    <text evidence="1">The sequence shown here is derived from an EMBL/GenBank/DDBJ whole genome shotgun (WGS) entry which is preliminary data.</text>
</comment>
<name>A0ABM9A225_9VIBR</name>
<evidence type="ECO:0000313" key="2">
    <source>
        <dbReference type="Proteomes" id="UP000838748"/>
    </source>
</evidence>
<reference evidence="1" key="1">
    <citation type="submission" date="2021-11" db="EMBL/GenBank/DDBJ databases">
        <authorList>
            <person name="Rodrigo-Torres L."/>
            <person name="Arahal R. D."/>
            <person name="Lucena T."/>
        </authorList>
    </citation>
    <scope>NUCLEOTIDE SEQUENCE</scope>
    <source>
        <strain evidence="1">CECT 7928</strain>
    </source>
</reference>
<proteinExistence type="predicted"/>
<accession>A0ABM9A225</accession>
<protein>
    <submittedName>
        <fullName evidence="1">Uncharacterized protein</fullName>
    </submittedName>
</protein>
<evidence type="ECO:0000313" key="1">
    <source>
        <dbReference type="EMBL" id="CAH0538562.1"/>
    </source>
</evidence>
<dbReference type="RefSeq" id="WP_237360845.1">
    <property type="nucleotide sequence ID" value="NZ_CAKLDM010000002.1"/>
</dbReference>
<dbReference type="EMBL" id="CAKLDM010000002">
    <property type="protein sequence ID" value="CAH0538562.1"/>
    <property type="molecule type" value="Genomic_DNA"/>
</dbReference>